<dbReference type="GO" id="GO:0097039">
    <property type="term" value="P:protein linear polyubiquitination"/>
    <property type="evidence" value="ECO:0007669"/>
    <property type="project" value="TreeGrafter"/>
</dbReference>
<keyword evidence="6" id="KW-0862">Zinc</keyword>
<evidence type="ECO:0000259" key="9">
    <source>
        <dbReference type="PROSITE" id="PS51873"/>
    </source>
</evidence>
<evidence type="ECO:0000256" key="6">
    <source>
        <dbReference type="ARBA" id="ARBA00022833"/>
    </source>
</evidence>
<dbReference type="CDD" id="cd20337">
    <property type="entry name" value="BRcat_RBR_HOIP"/>
    <property type="match status" value="1"/>
</dbReference>
<dbReference type="STRING" id="282301.A0A267FVW3"/>
<dbReference type="InterPro" id="IPR044066">
    <property type="entry name" value="TRIAD_supradom"/>
</dbReference>
<reference evidence="10 12" key="1">
    <citation type="submission" date="2017-06" db="EMBL/GenBank/DDBJ databases">
        <title>A platform for efficient transgenesis in Macrostomum lignano, a flatworm model organism for stem cell research.</title>
        <authorList>
            <person name="Berezikov E."/>
        </authorList>
    </citation>
    <scope>NUCLEOTIDE SEQUENCE [LARGE SCALE GENOMIC DNA]</scope>
    <source>
        <strain evidence="10">DV1</strain>
        <tissue evidence="10">Whole organism</tissue>
    </source>
</reference>
<evidence type="ECO:0008006" key="13">
    <source>
        <dbReference type="Google" id="ProtNLM"/>
    </source>
</evidence>
<evidence type="ECO:0000259" key="8">
    <source>
        <dbReference type="PROSITE" id="PS50089"/>
    </source>
</evidence>
<dbReference type="SUPFAM" id="SSF57850">
    <property type="entry name" value="RING/U-box"/>
    <property type="match status" value="3"/>
</dbReference>
<keyword evidence="12" id="KW-1185">Reference proteome</keyword>
<dbReference type="SMART" id="SM00647">
    <property type="entry name" value="IBR"/>
    <property type="match status" value="2"/>
</dbReference>
<dbReference type="GO" id="GO:0070530">
    <property type="term" value="F:K63-linked polyubiquitin modification-dependent protein binding"/>
    <property type="evidence" value="ECO:0007669"/>
    <property type="project" value="TreeGrafter"/>
</dbReference>
<accession>A0A267FVW3</accession>
<evidence type="ECO:0000256" key="3">
    <source>
        <dbReference type="ARBA" id="ARBA00022737"/>
    </source>
</evidence>
<name>A0A267FVW3_9PLAT</name>
<dbReference type="Pfam" id="PF22191">
    <property type="entry name" value="IBR_1"/>
    <property type="match status" value="1"/>
</dbReference>
<dbReference type="AlphaFoldDB" id="A0A267FVW3"/>
<dbReference type="PANTHER" id="PTHR16004">
    <property type="entry name" value="RING FINGER PROTEIN 31-RELATED"/>
    <property type="match status" value="1"/>
</dbReference>
<keyword evidence="5" id="KW-0833">Ubl conjugation pathway</keyword>
<keyword evidence="2" id="KW-0479">Metal-binding</keyword>
<dbReference type="GO" id="GO:0008270">
    <property type="term" value="F:zinc ion binding"/>
    <property type="evidence" value="ECO:0007669"/>
    <property type="project" value="UniProtKB-KW"/>
</dbReference>
<feature type="domain" description="RING-type" evidence="8">
    <location>
        <begin position="177"/>
        <end position="227"/>
    </location>
</feature>
<dbReference type="GO" id="GO:0071797">
    <property type="term" value="C:LUBAC complex"/>
    <property type="evidence" value="ECO:0007669"/>
    <property type="project" value="InterPro"/>
</dbReference>
<dbReference type="GO" id="GO:0036435">
    <property type="term" value="F:K48-linked polyubiquitin modification-dependent protein binding"/>
    <property type="evidence" value="ECO:0007669"/>
    <property type="project" value="TreeGrafter"/>
</dbReference>
<dbReference type="PANTHER" id="PTHR16004:SF2">
    <property type="entry name" value="E3 UBIQUITIN-PROTEIN LIGASE LUBEL"/>
    <property type="match status" value="1"/>
</dbReference>
<dbReference type="InterPro" id="IPR041031">
    <property type="entry name" value="RNF31_C"/>
</dbReference>
<evidence type="ECO:0000256" key="2">
    <source>
        <dbReference type="ARBA" id="ARBA00022723"/>
    </source>
</evidence>
<dbReference type="Gene3D" id="1.20.120.1750">
    <property type="match status" value="1"/>
</dbReference>
<dbReference type="Pfam" id="PF18091">
    <property type="entry name" value="E3_UbLigase_RBR"/>
    <property type="match status" value="1"/>
</dbReference>
<evidence type="ECO:0000256" key="4">
    <source>
        <dbReference type="ARBA" id="ARBA00022771"/>
    </source>
</evidence>
<dbReference type="Proteomes" id="UP000215902">
    <property type="component" value="Unassembled WGS sequence"/>
</dbReference>
<dbReference type="InterPro" id="IPR002867">
    <property type="entry name" value="IBR_dom"/>
</dbReference>
<dbReference type="OrthoDB" id="9978677at2759"/>
<dbReference type="EMBL" id="NIVC01000762">
    <property type="protein sequence ID" value="PAA77149.1"/>
    <property type="molecule type" value="Genomic_DNA"/>
</dbReference>
<evidence type="ECO:0000313" key="11">
    <source>
        <dbReference type="EMBL" id="PAA90427.1"/>
    </source>
</evidence>
<protein>
    <recommendedName>
        <fullName evidence="13">RING-type domain-containing protein</fullName>
    </recommendedName>
</protein>
<evidence type="ECO:0000256" key="1">
    <source>
        <dbReference type="ARBA" id="ARBA00022679"/>
    </source>
</evidence>
<dbReference type="PROSITE" id="PS51873">
    <property type="entry name" value="TRIAD"/>
    <property type="match status" value="1"/>
</dbReference>
<keyword evidence="3" id="KW-0677">Repeat</keyword>
<proteinExistence type="predicted"/>
<dbReference type="Pfam" id="PF01485">
    <property type="entry name" value="IBR"/>
    <property type="match status" value="1"/>
</dbReference>
<sequence>MDCVNWECKICTFNNEFVAFCLPVSEGRIFCKVCESCHGLKEIVTDVNQRTGQYLCIRCTLLNPRSRHYCSACGSWLLFVSESPPESEQLQSELSFLSLTSRSLSDVDEDNENNEEMIDLMLRFSFTKLEHSANFIKLREQPEFRNFDPNDLAEAVRSCGDQLDYVDFVSAYFKNECPICFDSFPRHKVLQMASCQCKLCFSCFRNFVTASLDNNDHVSHLQCPICNTPDSENEAELENYFEYLLIQVKSFQHAEIRFEADKINMLEQRLRDWNLMRDPNFRWCSHCPNGVVLSEQMRGLKFQCNQCSKYTCKQCRKQWREQHEKISCEQFQQWLVENDPDYQAKGVAAFLENNGIECPKCKFKYALAKGGCMHFTCRPPCRAEFCSGCGGFFKRLHGRGLVCEHPRDCLFYLRDFTVRSLQKLLSDHGVQYETAAEGAASGTCDVMEQKESGNLVDEACGRPVEGHAKLCGKHYKEYLVSLINKNRLDPVEVMDVEQLKETCRRHKIEVQNSISTDSTALRALIVRQVPLRS</sequence>
<evidence type="ECO:0000313" key="12">
    <source>
        <dbReference type="Proteomes" id="UP000215902"/>
    </source>
</evidence>
<evidence type="ECO:0000256" key="5">
    <source>
        <dbReference type="ARBA" id="ARBA00022786"/>
    </source>
</evidence>
<comment type="caution">
    <text evidence="10">The sequence shown here is derived from an EMBL/GenBank/DDBJ whole genome shotgun (WGS) entry which is preliminary data.</text>
</comment>
<organism evidence="10 12">
    <name type="scientific">Macrostomum lignano</name>
    <dbReference type="NCBI Taxonomy" id="282301"/>
    <lineage>
        <taxon>Eukaryota</taxon>
        <taxon>Metazoa</taxon>
        <taxon>Spiralia</taxon>
        <taxon>Lophotrochozoa</taxon>
        <taxon>Platyhelminthes</taxon>
        <taxon>Rhabditophora</taxon>
        <taxon>Macrostomorpha</taxon>
        <taxon>Macrostomida</taxon>
        <taxon>Macrostomidae</taxon>
        <taxon>Macrostomum</taxon>
    </lineage>
</organism>
<gene>
    <name evidence="11" type="ORF">BOX15_Mlig033604g1</name>
    <name evidence="10" type="ORF">BOX15_Mlig033604g6</name>
</gene>
<keyword evidence="1" id="KW-0808">Transferase</keyword>
<dbReference type="GO" id="GO:0061630">
    <property type="term" value="F:ubiquitin protein ligase activity"/>
    <property type="evidence" value="ECO:0007669"/>
    <property type="project" value="TreeGrafter"/>
</dbReference>
<dbReference type="InterPro" id="IPR026254">
    <property type="entry name" value="RNF31-like"/>
</dbReference>
<dbReference type="PROSITE" id="PS50089">
    <property type="entry name" value="ZF_RING_2"/>
    <property type="match status" value="1"/>
</dbReference>
<dbReference type="InterPro" id="IPR047540">
    <property type="entry name" value="BRcat_RBR_RNF31-like"/>
</dbReference>
<dbReference type="EMBL" id="NIVC01000110">
    <property type="protein sequence ID" value="PAA90427.1"/>
    <property type="molecule type" value="Genomic_DNA"/>
</dbReference>
<dbReference type="InterPro" id="IPR001841">
    <property type="entry name" value="Znf_RING"/>
</dbReference>
<feature type="domain" description="RING-type" evidence="9">
    <location>
        <begin position="173"/>
        <end position="409"/>
    </location>
</feature>
<evidence type="ECO:0000256" key="7">
    <source>
        <dbReference type="PROSITE-ProRule" id="PRU00175"/>
    </source>
</evidence>
<keyword evidence="4 7" id="KW-0863">Zinc-finger</keyword>
<dbReference type="GO" id="GO:1990450">
    <property type="term" value="F:linear polyubiquitin binding"/>
    <property type="evidence" value="ECO:0007669"/>
    <property type="project" value="TreeGrafter"/>
</dbReference>
<dbReference type="Gene3D" id="3.30.40.10">
    <property type="entry name" value="Zinc/RING finger domain, C3HC4 (zinc finger)"/>
    <property type="match status" value="1"/>
</dbReference>
<evidence type="ECO:0000313" key="10">
    <source>
        <dbReference type="EMBL" id="PAA77149.1"/>
    </source>
</evidence>
<dbReference type="InterPro" id="IPR013083">
    <property type="entry name" value="Znf_RING/FYVE/PHD"/>
</dbReference>